<dbReference type="AlphaFoldDB" id="A0A7V8FYZ2"/>
<evidence type="ECO:0000313" key="1">
    <source>
        <dbReference type="EMBL" id="KAF1046356.1"/>
    </source>
</evidence>
<dbReference type="EMBL" id="WNDX01000021">
    <property type="protein sequence ID" value="KAF1046356.1"/>
    <property type="molecule type" value="Genomic_DNA"/>
</dbReference>
<gene>
    <name evidence="1" type="ORF">GAK35_01041</name>
</gene>
<protein>
    <submittedName>
        <fullName evidence="1">Uncharacterized protein</fullName>
    </submittedName>
</protein>
<name>A0A7V8FYZ2_9BURK</name>
<accession>A0A7V8FYZ2</accession>
<dbReference type="Proteomes" id="UP000462435">
    <property type="component" value="Unassembled WGS sequence"/>
</dbReference>
<comment type="caution">
    <text evidence="1">The sequence shown here is derived from an EMBL/GenBank/DDBJ whole genome shotgun (WGS) entry which is preliminary data.</text>
</comment>
<organism evidence="1 2">
    <name type="scientific">Herbaspirillum frisingense</name>
    <dbReference type="NCBI Taxonomy" id="92645"/>
    <lineage>
        <taxon>Bacteria</taxon>
        <taxon>Pseudomonadati</taxon>
        <taxon>Pseudomonadota</taxon>
        <taxon>Betaproteobacteria</taxon>
        <taxon>Burkholderiales</taxon>
        <taxon>Oxalobacteraceae</taxon>
        <taxon>Herbaspirillum</taxon>
    </lineage>
</organism>
<reference evidence="2" key="1">
    <citation type="journal article" date="2020" name="MBio">
        <title>Horizontal gene transfer to a defensive symbiont with a reduced genome amongst a multipartite beetle microbiome.</title>
        <authorList>
            <person name="Waterworth S.C."/>
            <person name="Florez L.V."/>
            <person name="Rees E.R."/>
            <person name="Hertweck C."/>
            <person name="Kaltenpoth M."/>
            <person name="Kwan J.C."/>
        </authorList>
    </citation>
    <scope>NUCLEOTIDE SEQUENCE [LARGE SCALE GENOMIC DNA]</scope>
</reference>
<sequence>MNLLKITTEASITATLSLTEGQLRGLQALAAYGDTAFFKAFYVKLGKSSMQPVEADMRELFELIRRDVSPALSKIDTMRKNFNLPKSNMRFDTPVENVDTFAEHLKKVNQRYPSGLP</sequence>
<evidence type="ECO:0000313" key="2">
    <source>
        <dbReference type="Proteomes" id="UP000462435"/>
    </source>
</evidence>
<proteinExistence type="predicted"/>